<reference evidence="1 2" key="1">
    <citation type="submission" date="2019-04" db="EMBL/GenBank/DDBJ databases">
        <title>Pedobacter sp. AR-3-17 sp. nov., isolated from Arctic soil.</title>
        <authorList>
            <person name="Dahal R.H."/>
            <person name="Kim D.-U."/>
        </authorList>
    </citation>
    <scope>NUCLEOTIDE SEQUENCE [LARGE SCALE GENOMIC DNA]</scope>
    <source>
        <strain evidence="1 2">AR-3-17</strain>
    </source>
</reference>
<dbReference type="Proteomes" id="UP000308181">
    <property type="component" value="Unassembled WGS sequence"/>
</dbReference>
<accession>A0A4V5P150</accession>
<name>A0A4V5P150_9SPHI</name>
<sequence>MKKVSLIIPLIFLVNTVFSQSKFGFRSGGGIYFDTFNANLLSSSADNTSAPELSIFGNPLPRVNDVENNKVYTDFGIKQEAFYKWNKKNEISFSFTYIKKPRAYNDLAELYWGENEDHREIYYQLVYSHKYWEKNKFSFQAGIGIAVNKLYVSRAVYDIDKDANGNYFIVGTDFYTSGKDPKQFDWGFPLKLQLNYNISENAAIGLNSDIIYLFQLGINNISIAPTIQISF</sequence>
<keyword evidence="2" id="KW-1185">Reference proteome</keyword>
<dbReference type="EMBL" id="SWBP01000001">
    <property type="protein sequence ID" value="TKC01071.1"/>
    <property type="molecule type" value="Genomic_DNA"/>
</dbReference>
<organism evidence="1 2">
    <name type="scientific">Pedobacter cryophilus</name>
    <dbReference type="NCBI Taxonomy" id="2571271"/>
    <lineage>
        <taxon>Bacteria</taxon>
        <taxon>Pseudomonadati</taxon>
        <taxon>Bacteroidota</taxon>
        <taxon>Sphingobacteriia</taxon>
        <taxon>Sphingobacteriales</taxon>
        <taxon>Sphingobacteriaceae</taxon>
        <taxon>Pedobacter</taxon>
    </lineage>
</organism>
<evidence type="ECO:0008006" key="3">
    <source>
        <dbReference type="Google" id="ProtNLM"/>
    </source>
</evidence>
<proteinExistence type="predicted"/>
<protein>
    <recommendedName>
        <fullName evidence="3">Outer membrane protein beta-barrel domain-containing protein</fullName>
    </recommendedName>
</protein>
<evidence type="ECO:0000313" key="1">
    <source>
        <dbReference type="EMBL" id="TKC01071.1"/>
    </source>
</evidence>
<evidence type="ECO:0000313" key="2">
    <source>
        <dbReference type="Proteomes" id="UP000308181"/>
    </source>
</evidence>
<dbReference type="RefSeq" id="WP_136825275.1">
    <property type="nucleotide sequence ID" value="NZ_SWBP01000001.1"/>
</dbReference>
<comment type="caution">
    <text evidence="1">The sequence shown here is derived from an EMBL/GenBank/DDBJ whole genome shotgun (WGS) entry which is preliminary data.</text>
</comment>
<dbReference type="AlphaFoldDB" id="A0A4V5P150"/>
<gene>
    <name evidence="1" type="ORF">FA046_05175</name>
</gene>